<dbReference type="Gene3D" id="3.40.50.2000">
    <property type="entry name" value="Glycogen Phosphorylase B"/>
    <property type="match status" value="2"/>
</dbReference>
<dbReference type="STRING" id="1715989.NITINOP_0425"/>
<dbReference type="PANTHER" id="PTHR45947">
    <property type="entry name" value="SULFOQUINOVOSYL TRANSFERASE SQD2"/>
    <property type="match status" value="1"/>
</dbReference>
<accession>A0A0S4KPZ1</accession>
<name>A0A0S4KPZ1_9BACT</name>
<keyword evidence="3" id="KW-0808">Transferase</keyword>
<reference evidence="4" key="1">
    <citation type="submission" date="2015-09" db="EMBL/GenBank/DDBJ databases">
        <authorList>
            <person name="Daims H."/>
        </authorList>
    </citation>
    <scope>NUCLEOTIDE SEQUENCE [LARGE SCALE GENOMIC DNA]</scope>
</reference>
<dbReference type="Pfam" id="PF00534">
    <property type="entry name" value="Glycos_transf_1"/>
    <property type="match status" value="1"/>
</dbReference>
<dbReference type="Proteomes" id="UP000066284">
    <property type="component" value="Chromosome 1"/>
</dbReference>
<dbReference type="InterPro" id="IPR001296">
    <property type="entry name" value="Glyco_trans_1"/>
</dbReference>
<dbReference type="EMBL" id="LN885086">
    <property type="protein sequence ID" value="CUQ65401.1"/>
    <property type="molecule type" value="Genomic_DNA"/>
</dbReference>
<feature type="domain" description="Glycosyltransferase subfamily 4-like N-terminal" evidence="2">
    <location>
        <begin position="16"/>
        <end position="174"/>
    </location>
</feature>
<evidence type="ECO:0000259" key="1">
    <source>
        <dbReference type="Pfam" id="PF00534"/>
    </source>
</evidence>
<keyword evidence="4" id="KW-1185">Reference proteome</keyword>
<organism evidence="3 4">
    <name type="scientific">Candidatus Nitrospira inopinata</name>
    <dbReference type="NCBI Taxonomy" id="1715989"/>
    <lineage>
        <taxon>Bacteria</taxon>
        <taxon>Pseudomonadati</taxon>
        <taxon>Nitrospirota</taxon>
        <taxon>Nitrospiria</taxon>
        <taxon>Nitrospirales</taxon>
        <taxon>Nitrospiraceae</taxon>
        <taxon>Nitrospira</taxon>
    </lineage>
</organism>
<evidence type="ECO:0000313" key="4">
    <source>
        <dbReference type="Proteomes" id="UP000066284"/>
    </source>
</evidence>
<dbReference type="Pfam" id="PF13579">
    <property type="entry name" value="Glyco_trans_4_4"/>
    <property type="match status" value="1"/>
</dbReference>
<feature type="domain" description="Glycosyl transferase family 1" evidence="1">
    <location>
        <begin position="188"/>
        <end position="316"/>
    </location>
</feature>
<dbReference type="InterPro" id="IPR050194">
    <property type="entry name" value="Glycosyltransferase_grp1"/>
</dbReference>
<protein>
    <submittedName>
        <fullName evidence="3">Glycosyltransferase</fullName>
    </submittedName>
</protein>
<gene>
    <name evidence="3" type="ORF">NITINOP_0425</name>
</gene>
<dbReference type="KEGG" id="nio:NITINOP_0425"/>
<sequence>MRIIHSVPSISQQAMGPSYAVVRLCESLLKEGHDVILSVLDDLPNASFPHFVKMFPAGAGPKKLGRSPAMARWLAQEGASRTVDILHNHSLWMMPNVYPGIMARRYRIPLIISPRGTLSSWAMASGSFVKRFFWPLVQRPAISAAACFHATAESEYEDIRRLGFRQPVAIIPNGIDIPEPIPKREQPLRTLLFLSRIHPIKGLDLLLPAWQAVQDHFPAWRLVIAGPNDSDGYLGKMQALAAQLELKRLEFIGEVKGAQKWETYSQADLFVLPTYSENFGNVVAEALACGLPAIVSKGAPWAGLLEKQAGWWIDIGVAPLVSCLMQALALSSDQLSEMGQRGLRWMQEEFSWDSLGRRMARTYEWIVHGGMKPAWVIDK</sequence>
<dbReference type="AlphaFoldDB" id="A0A0S4KPZ1"/>
<evidence type="ECO:0000259" key="2">
    <source>
        <dbReference type="Pfam" id="PF13579"/>
    </source>
</evidence>
<evidence type="ECO:0000313" key="3">
    <source>
        <dbReference type="EMBL" id="CUQ65401.1"/>
    </source>
</evidence>
<dbReference type="PANTHER" id="PTHR45947:SF3">
    <property type="entry name" value="SULFOQUINOVOSYL TRANSFERASE SQD2"/>
    <property type="match status" value="1"/>
</dbReference>
<dbReference type="SUPFAM" id="SSF53756">
    <property type="entry name" value="UDP-Glycosyltransferase/glycogen phosphorylase"/>
    <property type="match status" value="1"/>
</dbReference>
<proteinExistence type="predicted"/>
<dbReference type="GO" id="GO:0016757">
    <property type="term" value="F:glycosyltransferase activity"/>
    <property type="evidence" value="ECO:0007669"/>
    <property type="project" value="InterPro"/>
</dbReference>
<dbReference type="OrthoDB" id="9764577at2"/>
<dbReference type="InterPro" id="IPR028098">
    <property type="entry name" value="Glyco_trans_4-like_N"/>
</dbReference>